<reference evidence="1 2" key="1">
    <citation type="journal article" date="2023" name="G3 (Bethesda)">
        <title>A chromosome-length genome assembly and annotation of blackberry (Rubus argutus, cv. 'Hillquist').</title>
        <authorList>
            <person name="Bruna T."/>
            <person name="Aryal R."/>
            <person name="Dudchenko O."/>
            <person name="Sargent D.J."/>
            <person name="Mead D."/>
            <person name="Buti M."/>
            <person name="Cavallini A."/>
            <person name="Hytonen T."/>
            <person name="Andres J."/>
            <person name="Pham M."/>
            <person name="Weisz D."/>
            <person name="Mascagni F."/>
            <person name="Usai G."/>
            <person name="Natali L."/>
            <person name="Bassil N."/>
            <person name="Fernandez G.E."/>
            <person name="Lomsadze A."/>
            <person name="Armour M."/>
            <person name="Olukolu B."/>
            <person name="Poorten T."/>
            <person name="Britton C."/>
            <person name="Davik J."/>
            <person name="Ashrafi H."/>
            <person name="Aiden E.L."/>
            <person name="Borodovsky M."/>
            <person name="Worthington M."/>
        </authorList>
    </citation>
    <scope>NUCLEOTIDE SEQUENCE [LARGE SCALE GENOMIC DNA]</scope>
    <source>
        <strain evidence="1">PI 553951</strain>
    </source>
</reference>
<keyword evidence="2" id="KW-1185">Reference proteome</keyword>
<dbReference type="Proteomes" id="UP001457282">
    <property type="component" value="Unassembled WGS sequence"/>
</dbReference>
<dbReference type="EMBL" id="JBEDUW010000262">
    <property type="protein sequence ID" value="KAK9902338.1"/>
    <property type="molecule type" value="Genomic_DNA"/>
</dbReference>
<name>A0AAW1VJH5_RUBAR</name>
<gene>
    <name evidence="1" type="ORF">M0R45_001727</name>
</gene>
<sequence length="101" mass="11602">MITASSSTITLTSSVSSSWVKESGSSGKSILRYNARLLALGHHDMKRQTRNVRAKPMRWRRKVCFLCCMVVYNVRPFWDLELNVAMFKLFGFEIEIKVNLG</sequence>
<evidence type="ECO:0000313" key="2">
    <source>
        <dbReference type="Proteomes" id="UP001457282"/>
    </source>
</evidence>
<organism evidence="1 2">
    <name type="scientific">Rubus argutus</name>
    <name type="common">Southern blackberry</name>
    <dbReference type="NCBI Taxonomy" id="59490"/>
    <lineage>
        <taxon>Eukaryota</taxon>
        <taxon>Viridiplantae</taxon>
        <taxon>Streptophyta</taxon>
        <taxon>Embryophyta</taxon>
        <taxon>Tracheophyta</taxon>
        <taxon>Spermatophyta</taxon>
        <taxon>Magnoliopsida</taxon>
        <taxon>eudicotyledons</taxon>
        <taxon>Gunneridae</taxon>
        <taxon>Pentapetalae</taxon>
        <taxon>rosids</taxon>
        <taxon>fabids</taxon>
        <taxon>Rosales</taxon>
        <taxon>Rosaceae</taxon>
        <taxon>Rosoideae</taxon>
        <taxon>Rosoideae incertae sedis</taxon>
        <taxon>Rubus</taxon>
    </lineage>
</organism>
<evidence type="ECO:0000313" key="1">
    <source>
        <dbReference type="EMBL" id="KAK9902338.1"/>
    </source>
</evidence>
<protein>
    <submittedName>
        <fullName evidence="1">Uncharacterized protein</fullName>
    </submittedName>
</protein>
<comment type="caution">
    <text evidence="1">The sequence shown here is derived from an EMBL/GenBank/DDBJ whole genome shotgun (WGS) entry which is preliminary data.</text>
</comment>
<proteinExistence type="predicted"/>
<dbReference type="AlphaFoldDB" id="A0AAW1VJH5"/>
<accession>A0AAW1VJH5</accession>